<dbReference type="eggNOG" id="COG1173">
    <property type="taxonomic scope" value="Bacteria"/>
</dbReference>
<keyword evidence="2" id="KW-1133">Transmembrane helix</keyword>
<evidence type="ECO:0000313" key="3">
    <source>
        <dbReference type="EMBL" id="SFU93843.1"/>
    </source>
</evidence>
<dbReference type="Proteomes" id="UP000183508">
    <property type="component" value="Unassembled WGS sequence"/>
</dbReference>
<feature type="transmembrane region" description="Helical" evidence="2">
    <location>
        <begin position="142"/>
        <end position="159"/>
    </location>
</feature>
<dbReference type="EMBL" id="FPBV01000014">
    <property type="protein sequence ID" value="SFU93843.1"/>
    <property type="molecule type" value="Genomic_DNA"/>
</dbReference>
<evidence type="ECO:0000256" key="2">
    <source>
        <dbReference type="SAM" id="Phobius"/>
    </source>
</evidence>
<protein>
    <submittedName>
        <fullName evidence="3">ABC-type dipeptide/oligopeptide/nickel transport system, permease component</fullName>
    </submittedName>
</protein>
<feature type="transmembrane region" description="Helical" evidence="2">
    <location>
        <begin position="82"/>
        <end position="103"/>
    </location>
</feature>
<proteinExistence type="predicted"/>
<accession>A0A1I7K8R9</accession>
<evidence type="ECO:0000313" key="4">
    <source>
        <dbReference type="Proteomes" id="UP000183508"/>
    </source>
</evidence>
<evidence type="ECO:0000256" key="1">
    <source>
        <dbReference type="SAM" id="MobiDB-lite"/>
    </source>
</evidence>
<dbReference type="RefSeq" id="WP_074953699.1">
    <property type="nucleotide sequence ID" value="NZ_FPBV01000014.1"/>
</dbReference>
<gene>
    <name evidence="3" type="ORF">SAMN05421543_11463</name>
</gene>
<dbReference type="OrthoDB" id="2376472at2"/>
<feature type="transmembrane region" description="Helical" evidence="2">
    <location>
        <begin position="6"/>
        <end position="25"/>
    </location>
</feature>
<dbReference type="STRING" id="392015.SAMN05421543_11463"/>
<keyword evidence="2" id="KW-0812">Transmembrane</keyword>
<dbReference type="AlphaFoldDB" id="A0A1I7K8R9"/>
<keyword evidence="4" id="KW-1185">Reference proteome</keyword>
<name>A0A1I7K8R9_9BACL</name>
<feature type="transmembrane region" description="Helical" evidence="2">
    <location>
        <begin position="109"/>
        <end position="130"/>
    </location>
</feature>
<keyword evidence="2" id="KW-0472">Membrane</keyword>
<dbReference type="PANTHER" id="PTHR43839:SF3">
    <property type="entry name" value="OLIGOPEPTIDE ABC TRANSPORTER, PERMEASE PROTEIN"/>
    <property type="match status" value="1"/>
</dbReference>
<sequence>MPEWLNARTAAGAILTLAIIGMGAYPQAWVHVSPYAQDVWHAATASAPPFPPSRLHWLGTDQDGHDLFARILYGALPTLRDATLLVLAIWGMSGAIALLRAVWHVPLPLFDLAAGLMSLVPPMLVALLLLEAPGIYFSARLSLWYYLVIALLESARFAPTLEGDLRLMLGRPFIEAARTTGCGPVRILVRHVWPWWRPYLAEYLPLTYARVLAVMGELAYFGIFSHLRLIRTDNAVVIDTRQLDWPALIGAASQHWFSDPAPVLFPTLALCVLILGLRLMAAGLAPEPARGDASWAPSAWPRGRDRRRRMAGGPGVGWRRRPGCATLLADNRGVEARQFEDRGSDSLL</sequence>
<organism evidence="3 4">
    <name type="scientific">Alicyclobacillus macrosporangiidus</name>
    <dbReference type="NCBI Taxonomy" id="392015"/>
    <lineage>
        <taxon>Bacteria</taxon>
        <taxon>Bacillati</taxon>
        <taxon>Bacillota</taxon>
        <taxon>Bacilli</taxon>
        <taxon>Bacillales</taxon>
        <taxon>Alicyclobacillaceae</taxon>
        <taxon>Alicyclobacillus</taxon>
    </lineage>
</organism>
<reference evidence="4" key="1">
    <citation type="submission" date="2016-10" db="EMBL/GenBank/DDBJ databases">
        <authorList>
            <person name="Varghese N."/>
        </authorList>
    </citation>
    <scope>NUCLEOTIDE SEQUENCE [LARGE SCALE GENOMIC DNA]</scope>
    <source>
        <strain evidence="4">DSM 17980</strain>
    </source>
</reference>
<dbReference type="PANTHER" id="PTHR43839">
    <property type="entry name" value="OPPC IN A BINDING PROTEIN-DEPENDENT TRANSPORT SYSTEM"/>
    <property type="match status" value="1"/>
</dbReference>
<feature type="region of interest" description="Disordered" evidence="1">
    <location>
        <begin position="293"/>
        <end position="315"/>
    </location>
</feature>